<keyword evidence="2" id="KW-1185">Reference proteome</keyword>
<dbReference type="AlphaFoldDB" id="A0A7R6PMS4"/>
<proteinExistence type="predicted"/>
<accession>A0A7R6PMS4</accession>
<evidence type="ECO:0000313" key="2">
    <source>
        <dbReference type="Proteomes" id="UP000595564"/>
    </source>
</evidence>
<reference evidence="1 2" key="1">
    <citation type="journal article" date="2012" name="Extremophiles">
        <title>Thermotomaculum hydrothermale gen. nov., sp. nov., a novel heterotrophic thermophile within the phylum Acidobacteria from a deep-sea hydrothermal vent chimney in the Southern Okinawa Trough.</title>
        <authorList>
            <person name="Izumi H."/>
            <person name="Nunoura T."/>
            <person name="Miyazaki M."/>
            <person name="Mino S."/>
            <person name="Toki T."/>
            <person name="Takai K."/>
            <person name="Sako Y."/>
            <person name="Sawabe T."/>
            <person name="Nakagawa S."/>
        </authorList>
    </citation>
    <scope>NUCLEOTIDE SEQUENCE [LARGE SCALE GENOMIC DNA]</scope>
    <source>
        <strain evidence="1 2">AC55</strain>
    </source>
</reference>
<organism evidence="1 2">
    <name type="scientific">Thermotomaculum hydrothermale</name>
    <dbReference type="NCBI Taxonomy" id="981385"/>
    <lineage>
        <taxon>Bacteria</taxon>
        <taxon>Pseudomonadati</taxon>
        <taxon>Acidobacteriota</taxon>
        <taxon>Holophagae</taxon>
        <taxon>Thermotomaculales</taxon>
        <taxon>Thermotomaculaceae</taxon>
        <taxon>Thermotomaculum</taxon>
    </lineage>
</organism>
<dbReference type="PROSITE" id="PS51257">
    <property type="entry name" value="PROKAR_LIPOPROTEIN"/>
    <property type="match status" value="1"/>
</dbReference>
<dbReference type="EMBL" id="AP017470">
    <property type="protein sequence ID" value="BBB32962.1"/>
    <property type="molecule type" value="Genomic_DNA"/>
</dbReference>
<protein>
    <submittedName>
        <fullName evidence="1">Uncharacterized protein</fullName>
    </submittedName>
</protein>
<dbReference type="Proteomes" id="UP000595564">
    <property type="component" value="Chromosome"/>
</dbReference>
<evidence type="ECO:0000313" key="1">
    <source>
        <dbReference type="EMBL" id="BBB32962.1"/>
    </source>
</evidence>
<sequence length="220" mass="26111">MTKKNKKIKLTLIPLLVLVLMLSGCRKKKDDMDFRIVLSKHFTAIHKKDYKALASTLYLYDEILNRFGEEGASKIEFKKQIDSIYEDYKKDLEKGEITFDPYGIKAAKIMGLGKGFYYLTVKFEMNKEDGYIILKHSFSYDKFDYSIYPLGTKLFFLGCPLGKIYTIVRGQTYKKNTRFYLKEIQTKWYFKRDLNNNWKIVKMEVLKDTAKCQKSFRIKY</sequence>
<dbReference type="KEGG" id="thyd:TTHT_1452"/>
<gene>
    <name evidence="1" type="ORF">TTHT_1452</name>
</gene>
<dbReference type="RefSeq" id="WP_201327262.1">
    <property type="nucleotide sequence ID" value="NZ_AP017470.1"/>
</dbReference>
<name>A0A7R6PMS4_9BACT</name>